<dbReference type="Pfam" id="PF14322">
    <property type="entry name" value="SusD-like_3"/>
    <property type="match status" value="1"/>
</dbReference>
<evidence type="ECO:0000256" key="1">
    <source>
        <dbReference type="ARBA" id="ARBA00004442"/>
    </source>
</evidence>
<dbReference type="InterPro" id="IPR012944">
    <property type="entry name" value="SusD_RagB_dom"/>
</dbReference>
<gene>
    <name evidence="8" type="ORF">C8P70_12016</name>
</gene>
<evidence type="ECO:0000256" key="4">
    <source>
        <dbReference type="ARBA" id="ARBA00023136"/>
    </source>
</evidence>
<dbReference type="GO" id="GO:0009279">
    <property type="term" value="C:cell outer membrane"/>
    <property type="evidence" value="ECO:0007669"/>
    <property type="project" value="UniProtKB-SubCell"/>
</dbReference>
<sequence>MKNKYFILFNIRYLYFIVLLLSIQSCEKLVEIDLPNNQINTEDVFKDINTTKSALANLYSNVRETRLFRGGTLGASCNLDLYTDNMISFGQNNPFYTNFITAADIDKSFFWSLSFTDIYAINTFIERLSASSYIEENNKKVFLGEAYLLRALYHQYLTQLFGAIPYVTSTDYKINSAISKIPVGNVLESSEGDLKSALALLPQDYRHPEHIYPNRAVAELLLAQNYLLQKQYVLAEQTAKAVIANPLFKMESDLNKVFKKQAKSTLWQISTETYSTYDADYIFNTLPPTRVVLQPNLVNTFSEQDLRFQNWIKEVTDGTTSYYHAYKYKNKENNTDEYSIVFRIEEAYFILMEALAYQNRTAEAVHYLNLIRHRAGLLPLPETLSKEEFINEMLSESRREFFTEGGHRFFDLKRNNKLHILKTVKPNWEDKHALLPIPEGEILLNPNLLPQNNGY</sequence>
<reference evidence="8 9" key="1">
    <citation type="submission" date="2019-03" db="EMBL/GenBank/DDBJ databases">
        <title>Genomic Encyclopedia of Archaeal and Bacterial Type Strains, Phase II (KMG-II): from individual species to whole genera.</title>
        <authorList>
            <person name="Goeker M."/>
        </authorList>
    </citation>
    <scope>NUCLEOTIDE SEQUENCE [LARGE SCALE GENOMIC DNA]</scope>
    <source>
        <strain evidence="8 9">DSM 28213</strain>
    </source>
</reference>
<evidence type="ECO:0000256" key="3">
    <source>
        <dbReference type="ARBA" id="ARBA00022729"/>
    </source>
</evidence>
<evidence type="ECO:0000313" key="9">
    <source>
        <dbReference type="Proteomes" id="UP000295215"/>
    </source>
</evidence>
<keyword evidence="9" id="KW-1185">Reference proteome</keyword>
<keyword evidence="5" id="KW-0998">Cell outer membrane</keyword>
<dbReference type="SUPFAM" id="SSF48452">
    <property type="entry name" value="TPR-like"/>
    <property type="match status" value="1"/>
</dbReference>
<evidence type="ECO:0000256" key="5">
    <source>
        <dbReference type="ARBA" id="ARBA00023237"/>
    </source>
</evidence>
<keyword evidence="4" id="KW-0472">Membrane</keyword>
<dbReference type="Gene3D" id="1.25.40.390">
    <property type="match status" value="1"/>
</dbReference>
<comment type="subcellular location">
    <subcellularLocation>
        <location evidence="1">Cell outer membrane</location>
    </subcellularLocation>
</comment>
<dbReference type="PROSITE" id="PS51257">
    <property type="entry name" value="PROKAR_LIPOPROTEIN"/>
    <property type="match status" value="1"/>
</dbReference>
<evidence type="ECO:0000256" key="2">
    <source>
        <dbReference type="ARBA" id="ARBA00006275"/>
    </source>
</evidence>
<evidence type="ECO:0000313" key="8">
    <source>
        <dbReference type="EMBL" id="TDS56523.1"/>
    </source>
</evidence>
<dbReference type="Pfam" id="PF07980">
    <property type="entry name" value="SusD_RagB"/>
    <property type="match status" value="1"/>
</dbReference>
<proteinExistence type="inferred from homology"/>
<name>A0A4R7F052_9FLAO</name>
<evidence type="ECO:0000259" key="6">
    <source>
        <dbReference type="Pfam" id="PF07980"/>
    </source>
</evidence>
<comment type="caution">
    <text evidence="8">The sequence shown here is derived from an EMBL/GenBank/DDBJ whole genome shotgun (WGS) entry which is preliminary data.</text>
</comment>
<dbReference type="OrthoDB" id="621570at2"/>
<organism evidence="8 9">
    <name type="scientific">Myroides indicus</name>
    <dbReference type="NCBI Taxonomy" id="1323422"/>
    <lineage>
        <taxon>Bacteria</taxon>
        <taxon>Pseudomonadati</taxon>
        <taxon>Bacteroidota</taxon>
        <taxon>Flavobacteriia</taxon>
        <taxon>Flavobacteriales</taxon>
        <taxon>Flavobacteriaceae</taxon>
        <taxon>Myroides</taxon>
    </lineage>
</organism>
<feature type="domain" description="SusD-like N-terminal" evidence="7">
    <location>
        <begin position="80"/>
        <end position="227"/>
    </location>
</feature>
<comment type="similarity">
    <text evidence="2">Belongs to the SusD family.</text>
</comment>
<dbReference type="Proteomes" id="UP000295215">
    <property type="component" value="Unassembled WGS sequence"/>
</dbReference>
<dbReference type="RefSeq" id="WP_133713035.1">
    <property type="nucleotide sequence ID" value="NZ_SOAG01000020.1"/>
</dbReference>
<dbReference type="InterPro" id="IPR011990">
    <property type="entry name" value="TPR-like_helical_dom_sf"/>
</dbReference>
<dbReference type="EMBL" id="SOAG01000020">
    <property type="protein sequence ID" value="TDS56523.1"/>
    <property type="molecule type" value="Genomic_DNA"/>
</dbReference>
<evidence type="ECO:0000259" key="7">
    <source>
        <dbReference type="Pfam" id="PF14322"/>
    </source>
</evidence>
<protein>
    <submittedName>
        <fullName evidence="8">Putative outer membrane starch-binding protein</fullName>
    </submittedName>
</protein>
<accession>A0A4R7F052</accession>
<dbReference type="InterPro" id="IPR033985">
    <property type="entry name" value="SusD-like_N"/>
</dbReference>
<feature type="domain" description="RagB/SusD" evidence="6">
    <location>
        <begin position="316"/>
        <end position="455"/>
    </location>
</feature>
<dbReference type="AlphaFoldDB" id="A0A4R7F052"/>
<keyword evidence="3" id="KW-0732">Signal</keyword>